<keyword evidence="3" id="KW-1185">Reference proteome</keyword>
<dbReference type="Gene3D" id="3.20.80.10">
    <property type="entry name" value="Regulatory factor, effector binding domain"/>
    <property type="match status" value="1"/>
</dbReference>
<protein>
    <submittedName>
        <fullName evidence="2">Transcriptional regulator</fullName>
    </submittedName>
</protein>
<evidence type="ECO:0000313" key="2">
    <source>
        <dbReference type="EMBL" id="GEL16199.1"/>
    </source>
</evidence>
<dbReference type="RefSeq" id="WP_037055915.1">
    <property type="nucleotide sequence ID" value="NZ_AUII01000003.1"/>
</dbReference>
<dbReference type="AlphaFoldDB" id="A0A511CUE4"/>
<dbReference type="SUPFAM" id="SSF55136">
    <property type="entry name" value="Probable bacterial effector-binding domain"/>
    <property type="match status" value="1"/>
</dbReference>
<dbReference type="SMART" id="SM00871">
    <property type="entry name" value="AraC_E_bind"/>
    <property type="match status" value="1"/>
</dbReference>
<proteinExistence type="predicted"/>
<dbReference type="InterPro" id="IPR010499">
    <property type="entry name" value="AraC_E-bd"/>
</dbReference>
<feature type="domain" description="AraC effector-binding" evidence="1">
    <location>
        <begin position="13"/>
        <end position="163"/>
    </location>
</feature>
<dbReference type="OrthoDB" id="64208at2"/>
<dbReference type="InterPro" id="IPR011256">
    <property type="entry name" value="Reg_factor_effector_dom_sf"/>
</dbReference>
<gene>
    <name evidence="2" type="ORF">PA7_00360</name>
</gene>
<reference evidence="2 3" key="1">
    <citation type="submission" date="2019-07" db="EMBL/GenBank/DDBJ databases">
        <title>Whole genome shotgun sequence of Pseudonocardia asaccharolytica NBRC 16224.</title>
        <authorList>
            <person name="Hosoyama A."/>
            <person name="Uohara A."/>
            <person name="Ohji S."/>
            <person name="Ichikawa N."/>
        </authorList>
    </citation>
    <scope>NUCLEOTIDE SEQUENCE [LARGE SCALE GENOMIC DNA]</scope>
    <source>
        <strain evidence="2 3">NBRC 16224</strain>
    </source>
</reference>
<evidence type="ECO:0000313" key="3">
    <source>
        <dbReference type="Proteomes" id="UP000321328"/>
    </source>
</evidence>
<dbReference type="STRING" id="1123024.GCA_000423625_01155"/>
<organism evidence="2 3">
    <name type="scientific">Pseudonocardia asaccharolytica DSM 44247 = NBRC 16224</name>
    <dbReference type="NCBI Taxonomy" id="1123024"/>
    <lineage>
        <taxon>Bacteria</taxon>
        <taxon>Bacillati</taxon>
        <taxon>Actinomycetota</taxon>
        <taxon>Actinomycetes</taxon>
        <taxon>Pseudonocardiales</taxon>
        <taxon>Pseudonocardiaceae</taxon>
        <taxon>Pseudonocardia</taxon>
    </lineage>
</organism>
<name>A0A511CUE4_9PSEU</name>
<evidence type="ECO:0000259" key="1">
    <source>
        <dbReference type="SMART" id="SM00871"/>
    </source>
</evidence>
<dbReference type="InterPro" id="IPR029442">
    <property type="entry name" value="GyrI-like"/>
</dbReference>
<dbReference type="Pfam" id="PF06445">
    <property type="entry name" value="GyrI-like"/>
    <property type="match status" value="1"/>
</dbReference>
<comment type="caution">
    <text evidence="2">The sequence shown here is derived from an EMBL/GenBank/DDBJ whole genome shotgun (WGS) entry which is preliminary data.</text>
</comment>
<sequence>MTGSRPDIETGASEPELVSVHPATTAVIRGVVAMADLRNFFDRSFRMLAETISTQGVDIVSPAFGLYRGHPGDTVDLEVGFVTDPAIRPEDEVIAGSLPGGHVARAVHVGGFDGLGSSWERLRTWIQERGLAPGTARWEFYVTEPSPEMDPCDLRTELNWPVAD</sequence>
<accession>A0A511CUE4</accession>
<dbReference type="EMBL" id="BJVI01000001">
    <property type="protein sequence ID" value="GEL16199.1"/>
    <property type="molecule type" value="Genomic_DNA"/>
</dbReference>
<dbReference type="Proteomes" id="UP000321328">
    <property type="component" value="Unassembled WGS sequence"/>
</dbReference>